<dbReference type="Gene3D" id="3.90.1200.10">
    <property type="match status" value="1"/>
</dbReference>
<evidence type="ECO:0000313" key="4">
    <source>
        <dbReference type="Proteomes" id="UP000001444"/>
    </source>
</evidence>
<dbReference type="PANTHER" id="PTHR21310:SF40">
    <property type="entry name" value="AMINOGLYCOSIDE PHOSPHOTRANSFERASE DOMAIN-CONTAINING PROTEIN-RELATED"/>
    <property type="match status" value="1"/>
</dbReference>
<proteinExistence type="predicted"/>
<organism evidence="3 4">
    <name type="scientific">Streptomyces scabiei (strain 87.22)</name>
    <dbReference type="NCBI Taxonomy" id="680198"/>
    <lineage>
        <taxon>Bacteria</taxon>
        <taxon>Bacillati</taxon>
        <taxon>Actinomycetota</taxon>
        <taxon>Actinomycetes</taxon>
        <taxon>Kitasatosporales</taxon>
        <taxon>Streptomycetaceae</taxon>
        <taxon>Streptomyces</taxon>
    </lineage>
</organism>
<accession>C9ZFQ0</accession>
<dbReference type="KEGG" id="scb:SCAB_65381"/>
<feature type="region of interest" description="Disordered" evidence="1">
    <location>
        <begin position="16"/>
        <end position="144"/>
    </location>
</feature>
<dbReference type="InterPro" id="IPR002575">
    <property type="entry name" value="Aminoglycoside_PTrfase"/>
</dbReference>
<evidence type="ECO:0000313" key="3">
    <source>
        <dbReference type="EMBL" id="CBG73540.1"/>
    </source>
</evidence>
<dbReference type="STRING" id="680198.SCAB_65381"/>
<keyword evidence="4" id="KW-1185">Reference proteome</keyword>
<feature type="domain" description="Aminoglycoside phosphotransferase" evidence="2">
    <location>
        <begin position="236"/>
        <end position="278"/>
    </location>
</feature>
<dbReference type="Proteomes" id="UP000001444">
    <property type="component" value="Chromosome"/>
</dbReference>
<dbReference type="Pfam" id="PF01636">
    <property type="entry name" value="APH"/>
    <property type="match status" value="2"/>
</dbReference>
<dbReference type="InterPro" id="IPR051678">
    <property type="entry name" value="AGP_Transferase"/>
</dbReference>
<dbReference type="eggNOG" id="COG3642">
    <property type="taxonomic scope" value="Bacteria"/>
</dbReference>
<feature type="compositionally biased region" description="Basic and acidic residues" evidence="1">
    <location>
        <begin position="44"/>
        <end position="56"/>
    </location>
</feature>
<evidence type="ECO:0000256" key="1">
    <source>
        <dbReference type="SAM" id="MobiDB-lite"/>
    </source>
</evidence>
<protein>
    <recommendedName>
        <fullName evidence="2">Aminoglycoside phosphotransferase domain-containing protein</fullName>
    </recommendedName>
</protein>
<dbReference type="RefSeq" id="WP_013004097.1">
    <property type="nucleotide sequence ID" value="NC_013929.1"/>
</dbReference>
<dbReference type="PANTHER" id="PTHR21310">
    <property type="entry name" value="AMINOGLYCOSIDE PHOSPHOTRANSFERASE-RELATED-RELATED"/>
    <property type="match status" value="1"/>
</dbReference>
<reference evidence="3 4" key="1">
    <citation type="journal article" date="2010" name="Mol. Plant Microbe Interact.">
        <title>Streptomyces scabies 87-22 contains a coronafacic acid-like biosynthetic cluster that contributes to plant-microbe interactions.</title>
        <authorList>
            <person name="Bignell D.R."/>
            <person name="Seipke R.F."/>
            <person name="Huguet-Tapia J.C."/>
            <person name="Chambers A.H."/>
            <person name="Parry R.J."/>
            <person name="Loria R."/>
        </authorList>
    </citation>
    <scope>NUCLEOTIDE SEQUENCE [LARGE SCALE GENOMIC DNA]</scope>
    <source>
        <strain evidence="3 4">87.22</strain>
    </source>
</reference>
<dbReference type="SUPFAM" id="SSF56112">
    <property type="entry name" value="Protein kinase-like (PK-like)"/>
    <property type="match status" value="1"/>
</dbReference>
<dbReference type="AlphaFoldDB" id="C9ZFQ0"/>
<evidence type="ECO:0000259" key="2">
    <source>
        <dbReference type="Pfam" id="PF01636"/>
    </source>
</evidence>
<gene>
    <name evidence="3" type="ordered locus">SCAB_65381</name>
</gene>
<feature type="domain" description="Aminoglycoside phosphotransferase" evidence="2">
    <location>
        <begin position="147"/>
        <end position="234"/>
    </location>
</feature>
<feature type="compositionally biased region" description="Gly residues" evidence="1">
    <location>
        <begin position="85"/>
        <end position="119"/>
    </location>
</feature>
<dbReference type="InterPro" id="IPR011009">
    <property type="entry name" value="Kinase-like_dom_sf"/>
</dbReference>
<dbReference type="EMBL" id="FN554889">
    <property type="protein sequence ID" value="CBG73540.1"/>
    <property type="molecule type" value="Genomic_DNA"/>
</dbReference>
<sequence>MRMGRLLGSGRTADVYELHLDEDESPPPADVGLTPSLEPSAPDGRADGDGSDEHAGRAGHTGPDVGGPGDLTGIGGHSGRTGLDGRTGIGGHTGSGGPGGPDGDSPGGHAGTGGPGGQAGLDSLTDSGGPGDHAGTRGPASPAGATAAWVLRRYRDGWGDAAAEAEVMAYVRRHGYPVPRVRSATRTEMVLERLSGPTMLEALATDLIDPAQAGATLARLLHALHALPPRDAAPGSRVLHLDLHPDNVILTSRGPQVIDWSNAEEGPPGLDWGMSAMILAQVAVDVSDARAAMAHAVLVSLLGHRPEGPSALTEEGLVEAGRRRAATPTMTTREVELISAAEELARAVKDHRATALRPPRT</sequence>
<dbReference type="HOGENOM" id="CLU_767102_0_0_11"/>
<feature type="compositionally biased region" description="Gly residues" evidence="1">
    <location>
        <begin position="64"/>
        <end position="79"/>
    </location>
</feature>
<dbReference type="GeneID" id="88092325"/>
<name>C9ZFQ0_STRSW</name>